<sequence length="217" mass="24197">MLLCKASLAGSSELHRGCCRQLRGQNVLAAAESHDVLLISGDIDSVAPHRLARHPDGEDEAAESGQKTTVEPLGQMDTSIDLYRYQSNLRDWLTPGFTLSSLDSSLSIPVRLELSEYYSTFRAIRRQKSNRRYDLTDDSSQINSRCTQLHYCYTIELARAGHWAVLTIIPGGHDDNITQSPPELITLLISSSPIISDPQQHVDSICLRLVRCTFTLQ</sequence>
<evidence type="ECO:0000313" key="1">
    <source>
        <dbReference type="EMBL" id="KAK3792202.1"/>
    </source>
</evidence>
<reference evidence="1" key="1">
    <citation type="journal article" date="2023" name="G3 (Bethesda)">
        <title>A reference genome for the long-term kleptoplast-retaining sea slug Elysia crispata morphotype clarki.</title>
        <authorList>
            <person name="Eastman K.E."/>
            <person name="Pendleton A.L."/>
            <person name="Shaikh M.A."/>
            <person name="Suttiyut T."/>
            <person name="Ogas R."/>
            <person name="Tomko P."/>
            <person name="Gavelis G."/>
            <person name="Widhalm J.R."/>
            <person name="Wisecaver J.H."/>
        </authorList>
    </citation>
    <scope>NUCLEOTIDE SEQUENCE</scope>
    <source>
        <strain evidence="1">ECLA1</strain>
    </source>
</reference>
<dbReference type="AlphaFoldDB" id="A0AAE1AQJ5"/>
<keyword evidence="2" id="KW-1185">Reference proteome</keyword>
<dbReference type="EMBL" id="JAWDGP010001384">
    <property type="protein sequence ID" value="KAK3792202.1"/>
    <property type="molecule type" value="Genomic_DNA"/>
</dbReference>
<protein>
    <submittedName>
        <fullName evidence="1">Uncharacterized protein</fullName>
    </submittedName>
</protein>
<proteinExistence type="predicted"/>
<name>A0AAE1AQJ5_9GAST</name>
<organism evidence="1 2">
    <name type="scientific">Elysia crispata</name>
    <name type="common">lettuce slug</name>
    <dbReference type="NCBI Taxonomy" id="231223"/>
    <lineage>
        <taxon>Eukaryota</taxon>
        <taxon>Metazoa</taxon>
        <taxon>Spiralia</taxon>
        <taxon>Lophotrochozoa</taxon>
        <taxon>Mollusca</taxon>
        <taxon>Gastropoda</taxon>
        <taxon>Heterobranchia</taxon>
        <taxon>Euthyneura</taxon>
        <taxon>Panpulmonata</taxon>
        <taxon>Sacoglossa</taxon>
        <taxon>Placobranchoidea</taxon>
        <taxon>Plakobranchidae</taxon>
        <taxon>Elysia</taxon>
    </lineage>
</organism>
<accession>A0AAE1AQJ5</accession>
<comment type="caution">
    <text evidence="1">The sequence shown here is derived from an EMBL/GenBank/DDBJ whole genome shotgun (WGS) entry which is preliminary data.</text>
</comment>
<evidence type="ECO:0000313" key="2">
    <source>
        <dbReference type="Proteomes" id="UP001283361"/>
    </source>
</evidence>
<dbReference type="Proteomes" id="UP001283361">
    <property type="component" value="Unassembled WGS sequence"/>
</dbReference>
<gene>
    <name evidence="1" type="ORF">RRG08_018781</name>
</gene>